<gene>
    <name evidence="1" type="ORF">AB406_0376</name>
</gene>
<dbReference type="EMBL" id="CP011859">
    <property type="protein sequence ID" value="AQY21335.1"/>
    <property type="molecule type" value="Genomic_DNA"/>
</dbReference>
<protein>
    <submittedName>
        <fullName evidence="1">Uncharacterized protein</fullName>
    </submittedName>
</protein>
<evidence type="ECO:0000313" key="1">
    <source>
        <dbReference type="EMBL" id="AQY21335.1"/>
    </source>
</evidence>
<accession>A0A1S7DQE5</accession>
<proteinExistence type="predicted"/>
<evidence type="ECO:0000313" key="2">
    <source>
        <dbReference type="Proteomes" id="UP000189883"/>
    </source>
</evidence>
<name>A0A1S7DQE5_RIEAN</name>
<dbReference type="Proteomes" id="UP000189883">
    <property type="component" value="Chromosome"/>
</dbReference>
<dbReference type="AlphaFoldDB" id="A0A1S7DQE5"/>
<reference evidence="1 2" key="1">
    <citation type="submission" date="2015-06" db="EMBL/GenBank/DDBJ databases">
        <title>R. anatipestifer strain HXb2 is the most virulent strain so far, and the genome sequence would help us uncover the pathogenesis.</title>
        <authorList>
            <person name="Hu Q."/>
            <person name="Qi J."/>
            <person name="Bo H."/>
            <person name="Liu G."/>
            <person name="Tao M."/>
            <person name="Ding Y."/>
            <person name="Xue Y."/>
        </authorList>
    </citation>
    <scope>NUCLEOTIDE SEQUENCE [LARGE SCALE GENOMIC DNA]</scope>
    <source>
        <strain evidence="1 2">HXb2</strain>
    </source>
</reference>
<sequence length="64" mass="7628">MKEVGFSYQELMWEVPWGIILRILADMPRQVKEKTNKTKNQTLTEQTAKDFAEHIKHLNSKIKR</sequence>
<organism evidence="1 2">
    <name type="scientific">Riemerella anatipestifer</name>
    <name type="common">Moraxella anatipestifer</name>
    <dbReference type="NCBI Taxonomy" id="34085"/>
    <lineage>
        <taxon>Bacteria</taxon>
        <taxon>Pseudomonadati</taxon>
        <taxon>Bacteroidota</taxon>
        <taxon>Flavobacteriia</taxon>
        <taxon>Flavobacteriales</taxon>
        <taxon>Weeksellaceae</taxon>
        <taxon>Riemerella</taxon>
    </lineage>
</organism>